<dbReference type="Gene3D" id="1.10.300.10">
    <property type="entry name" value="Adenylosuccinate Synthetase, subunit A, domain 2"/>
    <property type="match status" value="1"/>
</dbReference>
<evidence type="ECO:0000313" key="10">
    <source>
        <dbReference type="Proteomes" id="UP000019148"/>
    </source>
</evidence>
<feature type="binding site" evidence="7">
    <location>
        <begin position="12"/>
        <end position="18"/>
    </location>
    <ligand>
        <name>GTP</name>
        <dbReference type="ChEBI" id="CHEBI:37565"/>
    </ligand>
</feature>
<dbReference type="InterPro" id="IPR027417">
    <property type="entry name" value="P-loop_NTPase"/>
</dbReference>
<comment type="pathway">
    <text evidence="7 8">Purine metabolism; AMP biosynthesis via de novo pathway; AMP from IMP: step 1/2.</text>
</comment>
<keyword evidence="2 7" id="KW-0479">Metal-binding</keyword>
<accession>W6TZG5</accession>
<evidence type="ECO:0000313" key="9">
    <source>
        <dbReference type="EMBL" id="ETZ18531.1"/>
    </source>
</evidence>
<dbReference type="GO" id="GO:0005525">
    <property type="term" value="F:GTP binding"/>
    <property type="evidence" value="ECO:0007669"/>
    <property type="project" value="UniProtKB-UniRule"/>
</dbReference>
<sequence>MAIYAVVGTQWGDEGKGKIIDFLSSKIDYVVRFNGGNNAGHTIVVNDKKFIFNLLPSGVLQGAKCILGPSVVIDPLILIQELEVLKNNNIKTEIFISDKAHIIMPYHIKFDELSEQKKVSIKLAPQKRALAHATLTK</sequence>
<feature type="binding site" description="in other chain" evidence="7">
    <location>
        <begin position="38"/>
        <end position="41"/>
    </location>
    <ligand>
        <name>IMP</name>
        <dbReference type="ChEBI" id="CHEBI:58053"/>
        <note>ligand shared between dimeric partners</note>
    </ligand>
</feature>
<comment type="caution">
    <text evidence="7">Lacks conserved residue(s) required for the propagation of feature annotation.</text>
</comment>
<feature type="binding site" evidence="7">
    <location>
        <position position="13"/>
    </location>
    <ligand>
        <name>Mg(2+)</name>
        <dbReference type="ChEBI" id="CHEBI:18420"/>
    </ligand>
</feature>
<comment type="cofactor">
    <cofactor evidence="7">
        <name>Mg(2+)</name>
        <dbReference type="ChEBI" id="CHEBI:18420"/>
    </cofactor>
    <text evidence="7">Binds 1 Mg(2+) ion per subunit.</text>
</comment>
<dbReference type="PROSITE" id="PS01266">
    <property type="entry name" value="ADENYLOSUCCIN_SYN_1"/>
    <property type="match status" value="1"/>
</dbReference>
<evidence type="ECO:0000256" key="8">
    <source>
        <dbReference type="RuleBase" id="RU000520"/>
    </source>
</evidence>
<dbReference type="GO" id="GO:0046040">
    <property type="term" value="P:IMP metabolic process"/>
    <property type="evidence" value="ECO:0007669"/>
    <property type="project" value="TreeGrafter"/>
</dbReference>
<evidence type="ECO:0000256" key="4">
    <source>
        <dbReference type="ARBA" id="ARBA00022755"/>
    </source>
</evidence>
<gene>
    <name evidence="7" type="primary">purA</name>
    <name evidence="9" type="ORF">BDCR2A_00504</name>
</gene>
<dbReference type="EC" id="6.3.4.4" evidence="7 8"/>
<keyword evidence="5 7" id="KW-0460">Magnesium</keyword>
<proteinExistence type="inferred from homology"/>
<dbReference type="GO" id="GO:0005737">
    <property type="term" value="C:cytoplasm"/>
    <property type="evidence" value="ECO:0007669"/>
    <property type="project" value="UniProtKB-SubCell"/>
</dbReference>
<dbReference type="GO" id="GO:0044208">
    <property type="term" value="P:'de novo' AMP biosynthetic process"/>
    <property type="evidence" value="ECO:0007669"/>
    <property type="project" value="UniProtKB-UniRule"/>
</dbReference>
<feature type="binding site" evidence="7">
    <location>
        <position position="40"/>
    </location>
    <ligand>
        <name>Mg(2+)</name>
        <dbReference type="ChEBI" id="CHEBI:18420"/>
    </ligand>
</feature>
<evidence type="ECO:0000256" key="6">
    <source>
        <dbReference type="ARBA" id="ARBA00023134"/>
    </source>
</evidence>
<dbReference type="GO" id="GO:0004019">
    <property type="term" value="F:adenylosuccinate synthase activity"/>
    <property type="evidence" value="ECO:0007669"/>
    <property type="project" value="UniProtKB-UniRule"/>
</dbReference>
<comment type="caution">
    <text evidence="9">The sequence shown here is derived from an EMBL/GenBank/DDBJ whole genome shotgun (WGS) entry which is preliminary data.</text>
</comment>
<name>W6TZG5_9SPIR</name>
<comment type="subunit">
    <text evidence="7">Homodimer.</text>
</comment>
<dbReference type="SMART" id="SM00788">
    <property type="entry name" value="Adenylsucc_synt"/>
    <property type="match status" value="1"/>
</dbReference>
<comment type="similarity">
    <text evidence="7 8">Belongs to the adenylosuccinate synthetase family.</text>
</comment>
<keyword evidence="7" id="KW-0963">Cytoplasm</keyword>
<reference evidence="9 10" key="1">
    <citation type="submission" date="2013-12" db="EMBL/GenBank/DDBJ databases">
        <title>Comparative genomics of relapsing fever spirochetes.</title>
        <authorList>
            <person name="Schwan T.G."/>
            <person name="Raffel S.J."/>
            <person name="Porcella S.F."/>
        </authorList>
    </citation>
    <scope>NUCLEOTIDE SEQUENCE [LARGE SCALE GENOMIC DNA]</scope>
    <source>
        <strain evidence="9 10">CR2A</strain>
    </source>
</reference>
<feature type="active site" description="Proton acceptor" evidence="7">
    <location>
        <position position="13"/>
    </location>
</feature>
<keyword evidence="6 7" id="KW-0342">GTP-binding</keyword>
<dbReference type="GO" id="GO:0000287">
    <property type="term" value="F:magnesium ion binding"/>
    <property type="evidence" value="ECO:0007669"/>
    <property type="project" value="UniProtKB-UniRule"/>
</dbReference>
<keyword evidence="3 7" id="KW-0547">Nucleotide-binding</keyword>
<dbReference type="PATRIC" id="fig|1432657.3.peg.499"/>
<dbReference type="InterPro" id="IPR042109">
    <property type="entry name" value="Adenylosuccinate_synth_dom1"/>
</dbReference>
<protein>
    <recommendedName>
        <fullName evidence="7 8">Adenylosuccinate synthetase</fullName>
        <shortName evidence="7">AMPSase</shortName>
        <shortName evidence="7">AdSS</shortName>
        <ecNumber evidence="7 8">6.3.4.4</ecNumber>
    </recommendedName>
    <alternativeName>
        <fullName evidence="7">IMP--aspartate ligase</fullName>
    </alternativeName>
</protein>
<evidence type="ECO:0000256" key="3">
    <source>
        <dbReference type="ARBA" id="ARBA00022741"/>
    </source>
</evidence>
<comment type="catalytic activity">
    <reaction evidence="7 8">
        <text>IMP + L-aspartate + GTP = N(6)-(1,2-dicarboxyethyl)-AMP + GDP + phosphate + 2 H(+)</text>
        <dbReference type="Rhea" id="RHEA:15753"/>
        <dbReference type="ChEBI" id="CHEBI:15378"/>
        <dbReference type="ChEBI" id="CHEBI:29991"/>
        <dbReference type="ChEBI" id="CHEBI:37565"/>
        <dbReference type="ChEBI" id="CHEBI:43474"/>
        <dbReference type="ChEBI" id="CHEBI:57567"/>
        <dbReference type="ChEBI" id="CHEBI:58053"/>
        <dbReference type="ChEBI" id="CHEBI:58189"/>
        <dbReference type="EC" id="6.3.4.4"/>
    </reaction>
</comment>
<comment type="subcellular location">
    <subcellularLocation>
        <location evidence="7">Cytoplasm</location>
    </subcellularLocation>
</comment>
<dbReference type="PANTHER" id="PTHR11846:SF0">
    <property type="entry name" value="ADENYLOSUCCINATE SYNTHETASE"/>
    <property type="match status" value="1"/>
</dbReference>
<dbReference type="Proteomes" id="UP000019148">
    <property type="component" value="Unassembled WGS sequence"/>
</dbReference>
<dbReference type="EMBL" id="AZIT01000001">
    <property type="protein sequence ID" value="ETZ18531.1"/>
    <property type="molecule type" value="Genomic_DNA"/>
</dbReference>
<feature type="binding site" evidence="7">
    <location>
        <begin position="40"/>
        <end position="42"/>
    </location>
    <ligand>
        <name>GTP</name>
        <dbReference type="ChEBI" id="CHEBI:37565"/>
    </ligand>
</feature>
<dbReference type="SUPFAM" id="SSF52540">
    <property type="entry name" value="P-loop containing nucleoside triphosphate hydrolases"/>
    <property type="match status" value="1"/>
</dbReference>
<dbReference type="PANTHER" id="PTHR11846">
    <property type="entry name" value="ADENYLOSUCCINATE SYNTHETASE"/>
    <property type="match status" value="1"/>
</dbReference>
<dbReference type="Gene3D" id="3.40.440.10">
    <property type="entry name" value="Adenylosuccinate Synthetase, subunit A, domain 1"/>
    <property type="match status" value="1"/>
</dbReference>
<dbReference type="InterPro" id="IPR001114">
    <property type="entry name" value="Adenylosuccinate_synthetase"/>
</dbReference>
<organism evidence="9 10">
    <name type="scientific">Borrelia duttonii CR2A</name>
    <dbReference type="NCBI Taxonomy" id="1432657"/>
    <lineage>
        <taxon>Bacteria</taxon>
        <taxon>Pseudomonadati</taxon>
        <taxon>Spirochaetota</taxon>
        <taxon>Spirochaetia</taxon>
        <taxon>Spirochaetales</taxon>
        <taxon>Borreliaceae</taxon>
        <taxon>Borrelia</taxon>
    </lineage>
</organism>
<feature type="active site" description="Proton donor" evidence="7">
    <location>
        <position position="41"/>
    </location>
</feature>
<keyword evidence="1 7" id="KW-0436">Ligase</keyword>
<dbReference type="UniPathway" id="UPA00075">
    <property type="reaction ID" value="UER00335"/>
</dbReference>
<evidence type="ECO:0000256" key="1">
    <source>
        <dbReference type="ARBA" id="ARBA00022598"/>
    </source>
</evidence>
<evidence type="ECO:0000256" key="2">
    <source>
        <dbReference type="ARBA" id="ARBA00022723"/>
    </source>
</evidence>
<dbReference type="Pfam" id="PF00709">
    <property type="entry name" value="Adenylsucc_synt"/>
    <property type="match status" value="1"/>
</dbReference>
<evidence type="ECO:0000256" key="7">
    <source>
        <dbReference type="HAMAP-Rule" id="MF_00011"/>
    </source>
</evidence>
<evidence type="ECO:0000256" key="5">
    <source>
        <dbReference type="ARBA" id="ARBA00022842"/>
    </source>
</evidence>
<dbReference type="AlphaFoldDB" id="W6TZG5"/>
<dbReference type="InterPro" id="IPR042110">
    <property type="entry name" value="Adenylosuccinate_synth_dom2"/>
</dbReference>
<feature type="binding site" description="in other chain" evidence="7">
    <location>
        <begin position="13"/>
        <end position="16"/>
    </location>
    <ligand>
        <name>IMP</name>
        <dbReference type="ChEBI" id="CHEBI:58053"/>
        <note>ligand shared between dimeric partners</note>
    </ligand>
</feature>
<dbReference type="HAMAP" id="MF_00011">
    <property type="entry name" value="Adenylosucc_synth"/>
    <property type="match status" value="1"/>
</dbReference>
<comment type="function">
    <text evidence="7">Plays an important role in the de novo pathway of purine nucleotide biosynthesis. Catalyzes the first committed step in the biosynthesis of AMP from IMP.</text>
</comment>
<keyword evidence="4 7" id="KW-0658">Purine biosynthesis</keyword>
<dbReference type="InterPro" id="IPR018220">
    <property type="entry name" value="Adenylosuccin_syn_GTP-bd"/>
</dbReference>